<proteinExistence type="predicted"/>
<dbReference type="PANTHER" id="PTHR43798">
    <property type="entry name" value="MONOACYLGLYCEROL LIPASE"/>
    <property type="match status" value="1"/>
</dbReference>
<dbReference type="InterPro" id="IPR050266">
    <property type="entry name" value="AB_hydrolase_sf"/>
</dbReference>
<evidence type="ECO:0000313" key="4">
    <source>
        <dbReference type="Proteomes" id="UP000306888"/>
    </source>
</evidence>
<dbReference type="SUPFAM" id="SSF53474">
    <property type="entry name" value="alpha/beta-Hydrolases"/>
    <property type="match status" value="1"/>
</dbReference>
<feature type="domain" description="AB hydrolase-1" evidence="2">
    <location>
        <begin position="21"/>
        <end position="251"/>
    </location>
</feature>
<organism evidence="3 4">
    <name type="scientific">Clostridium sartagoforme</name>
    <dbReference type="NCBI Taxonomy" id="84031"/>
    <lineage>
        <taxon>Bacteria</taxon>
        <taxon>Bacillati</taxon>
        <taxon>Bacillota</taxon>
        <taxon>Clostridia</taxon>
        <taxon>Eubacteriales</taxon>
        <taxon>Clostridiaceae</taxon>
        <taxon>Clostridium</taxon>
    </lineage>
</organism>
<dbReference type="Proteomes" id="UP000306888">
    <property type="component" value="Unassembled WGS sequence"/>
</dbReference>
<keyword evidence="1 3" id="KW-0378">Hydrolase</keyword>
<comment type="caution">
    <text evidence="3">The sequence shown here is derived from an EMBL/GenBank/DDBJ whole genome shotgun (WGS) entry which is preliminary data.</text>
</comment>
<gene>
    <name evidence="3" type="ORF">E5347_07735</name>
</gene>
<evidence type="ECO:0000256" key="1">
    <source>
        <dbReference type="ARBA" id="ARBA00022801"/>
    </source>
</evidence>
<accession>A0A4S2DNV7</accession>
<dbReference type="GO" id="GO:0016020">
    <property type="term" value="C:membrane"/>
    <property type="evidence" value="ECO:0007669"/>
    <property type="project" value="TreeGrafter"/>
</dbReference>
<dbReference type="RefSeq" id="WP_136006120.1">
    <property type="nucleotide sequence ID" value="NZ_SRYR01000002.1"/>
</dbReference>
<evidence type="ECO:0000313" key="3">
    <source>
        <dbReference type="EMBL" id="TGY42691.1"/>
    </source>
</evidence>
<dbReference type="EMBL" id="SRYR01000002">
    <property type="protein sequence ID" value="TGY42691.1"/>
    <property type="molecule type" value="Genomic_DNA"/>
</dbReference>
<dbReference type="PRINTS" id="PR00111">
    <property type="entry name" value="ABHYDROLASE"/>
</dbReference>
<name>A0A4S2DNV7_9CLOT</name>
<dbReference type="OrthoDB" id="9775557at2"/>
<keyword evidence="4" id="KW-1185">Reference proteome</keyword>
<dbReference type="PANTHER" id="PTHR43798:SF31">
    <property type="entry name" value="AB HYDROLASE SUPERFAMILY PROTEIN YCLE"/>
    <property type="match status" value="1"/>
</dbReference>
<sequence length="271" mass="31532">MAFLKYNNKNIYYEVHGEGTPLVILNGIMMSHGSWQVFLPELCKENKVILLDFLDQGKSDKMEESYKQDIQVEVLKAVIDELKLDKINLFGISYGGEVALQFALKYESYLNKLILFNTTSCTNPWLQDIGRGWINAAEDRNKEAFYNVTIPIIYSPGFYTKNIDWMNRRKDLLYKVFNEEFLTAMIRLIGSAEGYDVRNDIHNIKVNTLIVSSEYDFVTPVNEQEYIKEKIENSTYILIKDSGHASMYERPIEFLTILKGYLSIENYMKIV</sequence>
<dbReference type="Pfam" id="PF00561">
    <property type="entry name" value="Abhydrolase_1"/>
    <property type="match status" value="1"/>
</dbReference>
<evidence type="ECO:0000259" key="2">
    <source>
        <dbReference type="Pfam" id="PF00561"/>
    </source>
</evidence>
<dbReference type="AlphaFoldDB" id="A0A4S2DNV7"/>
<dbReference type="Gene3D" id="3.40.50.1820">
    <property type="entry name" value="alpha/beta hydrolase"/>
    <property type="match status" value="1"/>
</dbReference>
<dbReference type="InterPro" id="IPR000073">
    <property type="entry name" value="AB_hydrolase_1"/>
</dbReference>
<reference evidence="3 4" key="1">
    <citation type="submission" date="2019-04" db="EMBL/GenBank/DDBJ databases">
        <title>Microbes associate with the intestines of laboratory mice.</title>
        <authorList>
            <person name="Navarre W."/>
            <person name="Wong E."/>
            <person name="Huang K."/>
            <person name="Tropini C."/>
            <person name="Ng K."/>
            <person name="Yu B."/>
        </authorList>
    </citation>
    <scope>NUCLEOTIDE SEQUENCE [LARGE SCALE GENOMIC DNA]</scope>
    <source>
        <strain evidence="3 4">NM50_B9-20</strain>
    </source>
</reference>
<dbReference type="GO" id="GO:0016787">
    <property type="term" value="F:hydrolase activity"/>
    <property type="evidence" value="ECO:0007669"/>
    <property type="project" value="UniProtKB-KW"/>
</dbReference>
<protein>
    <submittedName>
        <fullName evidence="3">Alpha/beta hydrolase</fullName>
    </submittedName>
</protein>
<dbReference type="InterPro" id="IPR029058">
    <property type="entry name" value="AB_hydrolase_fold"/>
</dbReference>